<dbReference type="InterPro" id="IPR035571">
    <property type="entry name" value="UPF0234-like_C"/>
</dbReference>
<reference evidence="1 2" key="1">
    <citation type="submission" date="2018-09" db="EMBL/GenBank/DDBJ databases">
        <title>Phylogeny of the Shewanellaceae, and recommendation for two new genera, Pseudoshewanella and Parashewanella.</title>
        <authorList>
            <person name="Wang G."/>
        </authorList>
    </citation>
    <scope>NUCLEOTIDE SEQUENCE [LARGE SCALE GENOMIC DNA]</scope>
    <source>
        <strain evidence="1 2">KCTC 22492</strain>
    </source>
</reference>
<evidence type="ECO:0000313" key="1">
    <source>
        <dbReference type="EMBL" id="RJY18285.1"/>
    </source>
</evidence>
<dbReference type="Pfam" id="PF04175">
    <property type="entry name" value="DUF406"/>
    <property type="match status" value="1"/>
</dbReference>
<proteinExistence type="predicted"/>
<name>A0A3A6U2L9_9GAMM</name>
<dbReference type="RefSeq" id="WP_121852759.1">
    <property type="nucleotide sequence ID" value="NZ_CP037952.1"/>
</dbReference>
<accession>A0A3A6U2L9</accession>
<comment type="caution">
    <text evidence="1">The sequence shown here is derived from an EMBL/GenBank/DDBJ whole genome shotgun (WGS) entry which is preliminary data.</text>
</comment>
<dbReference type="OrthoDB" id="5588209at2"/>
<evidence type="ECO:0000313" key="2">
    <source>
        <dbReference type="Proteomes" id="UP000273022"/>
    </source>
</evidence>
<dbReference type="InterPro" id="IPR005272">
    <property type="entry name" value="DUF406"/>
</dbReference>
<organism evidence="1 2">
    <name type="scientific">Parashewanella spongiae</name>
    <dbReference type="NCBI Taxonomy" id="342950"/>
    <lineage>
        <taxon>Bacteria</taxon>
        <taxon>Pseudomonadati</taxon>
        <taxon>Pseudomonadota</taxon>
        <taxon>Gammaproteobacteria</taxon>
        <taxon>Alteromonadales</taxon>
        <taxon>Shewanellaceae</taxon>
        <taxon>Parashewanella</taxon>
    </lineage>
</organism>
<keyword evidence="2" id="KW-1185">Reference proteome</keyword>
<dbReference type="Gene3D" id="3.30.70.860">
    <property type="match status" value="1"/>
</dbReference>
<dbReference type="Proteomes" id="UP000273022">
    <property type="component" value="Unassembled WGS sequence"/>
</dbReference>
<gene>
    <name evidence="1" type="ORF">D5R81_06045</name>
</gene>
<sequence length="96" mass="10518">MKEIKNSQSIDVNDTCNTCGAFVDLGAVINENDTELLIELTGADANSEAQRLATIATQNFTNVDYKLDEGVDKVSLVIKFNVTAEKMIFQMQQGLT</sequence>
<dbReference type="EMBL" id="QYYH01000027">
    <property type="protein sequence ID" value="RJY18285.1"/>
    <property type="molecule type" value="Genomic_DNA"/>
</dbReference>
<protein>
    <submittedName>
        <fullName evidence="1">DUF406 family protein</fullName>
    </submittedName>
</protein>
<dbReference type="AlphaFoldDB" id="A0A3A6U2L9"/>